<dbReference type="KEGG" id="pace:A6070_04720"/>
<feature type="transmembrane region" description="Helical" evidence="6">
    <location>
        <begin position="274"/>
        <end position="292"/>
    </location>
</feature>
<dbReference type="Proteomes" id="UP000182264">
    <property type="component" value="Chromosome"/>
</dbReference>
<evidence type="ECO:0000313" key="9">
    <source>
        <dbReference type="Proteomes" id="UP000182264"/>
    </source>
</evidence>
<proteinExistence type="predicted"/>
<feature type="transmembrane region" description="Helical" evidence="6">
    <location>
        <begin position="101"/>
        <end position="123"/>
    </location>
</feature>
<reference evidence="8 9" key="1">
    <citation type="journal article" date="2017" name="Genome Announc.">
        <title>Complete Genome Sequences of Two Acetylene-Fermenting Pelobacter acetylenicus Strains.</title>
        <authorList>
            <person name="Sutton J.M."/>
            <person name="Baesman S.M."/>
            <person name="Fierst J.L."/>
            <person name="Poret-Peterson A.T."/>
            <person name="Oremland R.S."/>
            <person name="Dunlap D.S."/>
            <person name="Akob D.M."/>
        </authorList>
    </citation>
    <scope>NUCLEOTIDE SEQUENCE [LARGE SCALE GENOMIC DNA]</scope>
    <source>
        <strain evidence="8 9">DSM 3247</strain>
    </source>
</reference>
<evidence type="ECO:0000259" key="7">
    <source>
        <dbReference type="PROSITE" id="PS50850"/>
    </source>
</evidence>
<accession>A0A1L3GHM0</accession>
<dbReference type="InterPro" id="IPR020846">
    <property type="entry name" value="MFS_dom"/>
</dbReference>
<protein>
    <submittedName>
        <fullName evidence="8">MFS transporter</fullName>
    </submittedName>
</protein>
<dbReference type="GO" id="GO:0005886">
    <property type="term" value="C:plasma membrane"/>
    <property type="evidence" value="ECO:0007669"/>
    <property type="project" value="UniProtKB-SubCell"/>
</dbReference>
<dbReference type="RefSeq" id="WP_072287278.1">
    <property type="nucleotide sequence ID" value="NZ_CP015455.1"/>
</dbReference>
<keyword evidence="3 6" id="KW-0812">Transmembrane</keyword>
<evidence type="ECO:0000313" key="8">
    <source>
        <dbReference type="EMBL" id="APG25437.1"/>
    </source>
</evidence>
<sequence>MRDEEKQAWIILVLGIMAFLANGDNYAVAPLILDMSKELNLSISETAFSVTSYMICFGFFTIFVGPLADRYGKTRIINIAAFGTAIFSILSAFSYNLTSLIVLRAFNGAFGSGIFPVCVAHIGESSTDAHRQRSIGKFFGMMFLGGASATAIGGLIAHFGSWRTVYFLYGFFELVIAFIMLKSIEKQPGVIEHLNFRKIYRKTAQNKELIKVVSTIFLTGFSVFGTFTYSGKFVQGNTGYGILGVGMILSLFGIATVIGARSVTPLRRHFNNRFVPYSALLGSLCLATLPVLHSPILIGLALFGFGFAFISVHSTLVTTAQNLMPSMRGTVMSLVSFNLFVGGAAGTWANGWIMDHVGMPMVFYGAAFLMLLILMISSRWIDLGLRPVKIIQSI</sequence>
<dbReference type="GO" id="GO:0022857">
    <property type="term" value="F:transmembrane transporter activity"/>
    <property type="evidence" value="ECO:0007669"/>
    <property type="project" value="InterPro"/>
</dbReference>
<dbReference type="InterPro" id="IPR036259">
    <property type="entry name" value="MFS_trans_sf"/>
</dbReference>
<dbReference type="Gene3D" id="1.20.1250.20">
    <property type="entry name" value="MFS general substrate transporter like domains"/>
    <property type="match status" value="1"/>
</dbReference>
<dbReference type="InterPro" id="IPR011701">
    <property type="entry name" value="MFS"/>
</dbReference>
<gene>
    <name evidence="8" type="ORF">A7E75_10715</name>
</gene>
<dbReference type="PANTHER" id="PTHR43124">
    <property type="entry name" value="PURINE EFFLUX PUMP PBUE"/>
    <property type="match status" value="1"/>
</dbReference>
<feature type="transmembrane region" description="Helical" evidence="6">
    <location>
        <begin position="76"/>
        <end position="95"/>
    </location>
</feature>
<organism evidence="8 9">
    <name type="scientific">Syntrophotalea acetylenica</name>
    <name type="common">Pelobacter acetylenicus</name>
    <dbReference type="NCBI Taxonomy" id="29542"/>
    <lineage>
        <taxon>Bacteria</taxon>
        <taxon>Pseudomonadati</taxon>
        <taxon>Thermodesulfobacteriota</taxon>
        <taxon>Desulfuromonadia</taxon>
        <taxon>Desulfuromonadales</taxon>
        <taxon>Syntrophotaleaceae</taxon>
        <taxon>Syntrophotalea</taxon>
    </lineage>
</organism>
<dbReference type="STRING" id="29542.A6070_04720"/>
<dbReference type="OrthoDB" id="9812221at2"/>
<dbReference type="SUPFAM" id="SSF103473">
    <property type="entry name" value="MFS general substrate transporter"/>
    <property type="match status" value="1"/>
</dbReference>
<dbReference type="EMBL" id="CP015518">
    <property type="protein sequence ID" value="APG25437.1"/>
    <property type="molecule type" value="Genomic_DNA"/>
</dbReference>
<feature type="transmembrane region" description="Helical" evidence="6">
    <location>
        <begin position="166"/>
        <end position="184"/>
    </location>
</feature>
<keyword evidence="4 6" id="KW-1133">Transmembrane helix</keyword>
<dbReference type="Pfam" id="PF07690">
    <property type="entry name" value="MFS_1"/>
    <property type="match status" value="1"/>
</dbReference>
<feature type="transmembrane region" description="Helical" evidence="6">
    <location>
        <begin position="47"/>
        <end position="64"/>
    </location>
</feature>
<evidence type="ECO:0000256" key="3">
    <source>
        <dbReference type="ARBA" id="ARBA00022692"/>
    </source>
</evidence>
<name>A0A1L3GHM0_SYNAC</name>
<comment type="subcellular location">
    <subcellularLocation>
        <location evidence="1">Cell membrane</location>
        <topology evidence="1">Multi-pass membrane protein</topology>
    </subcellularLocation>
</comment>
<evidence type="ECO:0000256" key="1">
    <source>
        <dbReference type="ARBA" id="ARBA00004651"/>
    </source>
</evidence>
<evidence type="ECO:0000256" key="4">
    <source>
        <dbReference type="ARBA" id="ARBA00022989"/>
    </source>
</evidence>
<feature type="transmembrane region" description="Helical" evidence="6">
    <location>
        <begin position="329"/>
        <end position="349"/>
    </location>
</feature>
<evidence type="ECO:0000256" key="6">
    <source>
        <dbReference type="SAM" id="Phobius"/>
    </source>
</evidence>
<keyword evidence="2" id="KW-1003">Cell membrane</keyword>
<dbReference type="AlphaFoldDB" id="A0A1L3GHM0"/>
<dbReference type="PROSITE" id="PS50850">
    <property type="entry name" value="MFS"/>
    <property type="match status" value="1"/>
</dbReference>
<keyword evidence="5 6" id="KW-0472">Membrane</keyword>
<feature type="transmembrane region" description="Helical" evidence="6">
    <location>
        <begin position="135"/>
        <end position="160"/>
    </location>
</feature>
<keyword evidence="9" id="KW-1185">Reference proteome</keyword>
<dbReference type="InterPro" id="IPR050189">
    <property type="entry name" value="MFS_Efflux_Transporters"/>
</dbReference>
<evidence type="ECO:0000256" key="5">
    <source>
        <dbReference type="ARBA" id="ARBA00023136"/>
    </source>
</evidence>
<feature type="transmembrane region" description="Helical" evidence="6">
    <location>
        <begin position="241"/>
        <end position="262"/>
    </location>
</feature>
<evidence type="ECO:0000256" key="2">
    <source>
        <dbReference type="ARBA" id="ARBA00022475"/>
    </source>
</evidence>
<dbReference type="CDD" id="cd17324">
    <property type="entry name" value="MFS_NepI_like"/>
    <property type="match status" value="1"/>
</dbReference>
<feature type="transmembrane region" description="Helical" evidence="6">
    <location>
        <begin position="209"/>
        <end position="229"/>
    </location>
</feature>
<feature type="domain" description="Major facilitator superfamily (MFS) profile" evidence="7">
    <location>
        <begin position="10"/>
        <end position="390"/>
    </location>
</feature>
<feature type="transmembrane region" description="Helical" evidence="6">
    <location>
        <begin position="361"/>
        <end position="381"/>
    </location>
</feature>
<dbReference type="PANTHER" id="PTHR43124:SF3">
    <property type="entry name" value="CHLORAMPHENICOL EFFLUX PUMP RV0191"/>
    <property type="match status" value="1"/>
</dbReference>
<feature type="transmembrane region" description="Helical" evidence="6">
    <location>
        <begin position="298"/>
        <end position="317"/>
    </location>
</feature>